<feature type="transmembrane region" description="Helical" evidence="1">
    <location>
        <begin position="244"/>
        <end position="264"/>
    </location>
</feature>
<evidence type="ECO:0000256" key="1">
    <source>
        <dbReference type="SAM" id="Phobius"/>
    </source>
</evidence>
<keyword evidence="1" id="KW-0472">Membrane</keyword>
<organism evidence="3 4">
    <name type="scientific">Novosphingobium tardum</name>
    <dbReference type="NCBI Taxonomy" id="1538021"/>
    <lineage>
        <taxon>Bacteria</taxon>
        <taxon>Pseudomonadati</taxon>
        <taxon>Pseudomonadota</taxon>
        <taxon>Alphaproteobacteria</taxon>
        <taxon>Sphingomonadales</taxon>
        <taxon>Sphingomonadaceae</taxon>
        <taxon>Novosphingobium</taxon>
    </lineage>
</organism>
<keyword evidence="1" id="KW-1133">Transmembrane helix</keyword>
<feature type="transmembrane region" description="Helical" evidence="1">
    <location>
        <begin position="163"/>
        <end position="181"/>
    </location>
</feature>
<reference evidence="4" key="1">
    <citation type="journal article" date="2019" name="Int. J. Syst. Evol. Microbiol.">
        <title>The Global Catalogue of Microorganisms (GCM) 10K type strain sequencing project: providing services to taxonomists for standard genome sequencing and annotation.</title>
        <authorList>
            <consortium name="The Broad Institute Genomics Platform"/>
            <consortium name="The Broad Institute Genome Sequencing Center for Infectious Disease"/>
            <person name="Wu L."/>
            <person name="Ma J."/>
        </authorList>
    </citation>
    <scope>NUCLEOTIDE SEQUENCE [LARGE SCALE GENOMIC DNA]</scope>
    <source>
        <strain evidence="4">CGMCC 1.12989</strain>
    </source>
</reference>
<keyword evidence="2" id="KW-0732">Signal</keyword>
<accession>A0ABV8RTA9</accession>
<feature type="transmembrane region" description="Helical" evidence="1">
    <location>
        <begin position="188"/>
        <end position="208"/>
    </location>
</feature>
<feature type="transmembrane region" description="Helical" evidence="1">
    <location>
        <begin position="276"/>
        <end position="301"/>
    </location>
</feature>
<feature type="chain" id="PRO_5046398891" evidence="2">
    <location>
        <begin position="26"/>
        <end position="336"/>
    </location>
</feature>
<keyword evidence="4" id="KW-1185">Reference proteome</keyword>
<dbReference type="EMBL" id="JBHSDR010000006">
    <property type="protein sequence ID" value="MFC4296089.1"/>
    <property type="molecule type" value="Genomic_DNA"/>
</dbReference>
<evidence type="ECO:0000313" key="3">
    <source>
        <dbReference type="EMBL" id="MFC4296089.1"/>
    </source>
</evidence>
<evidence type="ECO:0000313" key="4">
    <source>
        <dbReference type="Proteomes" id="UP001595828"/>
    </source>
</evidence>
<name>A0ABV8RTA9_9SPHN</name>
<feature type="transmembrane region" description="Helical" evidence="1">
    <location>
        <begin position="214"/>
        <end position="232"/>
    </location>
</feature>
<keyword evidence="1" id="KW-0812">Transmembrane</keyword>
<sequence>MTPARRWALVAAALFLGIFAGAARADTLRPGYIQLAERAPGQWDVVFRAPVMGGMTPATRVELPAGCTAQGPVARTFDRGAQDAGSVVSTWSAACPRGVAGGRIGLAGFETSRTDVLVRISALGRPVEALRLTAAAPSVEIPARPGRWQVALTYLGAGTAHILAGYDHVLFVVALVLLLGGGWRVAQAVTAFTLAHSITLAGTTLGAFSLPQRPVEAVIALSIVFLAVEVVKRDPAAPRLSERIPWAVAFVFGLLHGFGLAGALRELGLPQGEVPMALLSFNLGVEAGQLAIVAVTLAILALVRRLREPAPRLATTGGAYAIGIVASAWLFARTLG</sequence>
<evidence type="ECO:0000256" key="2">
    <source>
        <dbReference type="SAM" id="SignalP"/>
    </source>
</evidence>
<feature type="transmembrane region" description="Helical" evidence="1">
    <location>
        <begin position="313"/>
        <end position="332"/>
    </location>
</feature>
<feature type="signal peptide" evidence="2">
    <location>
        <begin position="1"/>
        <end position="25"/>
    </location>
</feature>
<dbReference type="Proteomes" id="UP001595828">
    <property type="component" value="Unassembled WGS sequence"/>
</dbReference>
<comment type="caution">
    <text evidence="3">The sequence shown here is derived from an EMBL/GenBank/DDBJ whole genome shotgun (WGS) entry which is preliminary data.</text>
</comment>
<protein>
    <submittedName>
        <fullName evidence="3">HupE/UreJ family protein</fullName>
    </submittedName>
</protein>
<dbReference type="InterPro" id="IPR032809">
    <property type="entry name" value="Put_HupE_UreJ"/>
</dbReference>
<gene>
    <name evidence="3" type="ORF">ACFO0A_13600</name>
</gene>
<dbReference type="RefSeq" id="WP_379539539.1">
    <property type="nucleotide sequence ID" value="NZ_JBHSDR010000006.1"/>
</dbReference>
<dbReference type="Pfam" id="PF13795">
    <property type="entry name" value="HupE_UreJ_2"/>
    <property type="match status" value="1"/>
</dbReference>
<proteinExistence type="predicted"/>